<evidence type="ECO:0000259" key="6">
    <source>
        <dbReference type="PROSITE" id="PS51012"/>
    </source>
</evidence>
<sequence>MITKEINAIFTIAFRDLIKLLRDRARVLSGFVFPFLFIGILGSSLNATIGENLGFNFLTFIFTGVFAQALFQSSAAGVISLVQDRENDFSQELFISPISRYSIILGKIFGETLVAYVAGFGVLIFGFIIGVPLTLTQIAFLIPAGLAACFLGGAFGILVLSNISSQRTVAQIFPFVLFPQIFLSGVFNPLIGLPPILAFFSRLTPLTYAVDLVRGAYYAKSPVFSQVVVFHPAVSLFITAALFFLFLFLGTFLFVRKERNK</sequence>
<evidence type="ECO:0000256" key="3">
    <source>
        <dbReference type="ARBA" id="ARBA00022989"/>
    </source>
</evidence>
<evidence type="ECO:0000256" key="1">
    <source>
        <dbReference type="ARBA" id="ARBA00004141"/>
    </source>
</evidence>
<feature type="transmembrane region" description="Helical" evidence="5">
    <location>
        <begin position="172"/>
        <end position="191"/>
    </location>
</feature>
<dbReference type="PROSITE" id="PS51012">
    <property type="entry name" value="ABC_TM2"/>
    <property type="match status" value="1"/>
</dbReference>
<dbReference type="InterPro" id="IPR000412">
    <property type="entry name" value="ABC_2_transport"/>
</dbReference>
<keyword evidence="5" id="KW-1003">Cell membrane</keyword>
<comment type="caution">
    <text evidence="7">The sequence shown here is derived from an EMBL/GenBank/DDBJ whole genome shotgun (WGS) entry which is preliminary data.</text>
</comment>
<dbReference type="InterPro" id="IPR051784">
    <property type="entry name" value="Nod_factor_ABC_transporter"/>
</dbReference>
<reference evidence="7 8" key="1">
    <citation type="journal article" date="2016" name="Nat. Commun.">
        <title>Thousands of microbial genomes shed light on interconnected biogeochemical processes in an aquifer system.</title>
        <authorList>
            <person name="Anantharaman K."/>
            <person name="Brown C.T."/>
            <person name="Hug L.A."/>
            <person name="Sharon I."/>
            <person name="Castelle C.J."/>
            <person name="Probst A.J."/>
            <person name="Thomas B.C."/>
            <person name="Singh A."/>
            <person name="Wilkins M.J."/>
            <person name="Karaoz U."/>
            <person name="Brodie E.L."/>
            <person name="Williams K.H."/>
            <person name="Hubbard S.S."/>
            <person name="Banfield J.F."/>
        </authorList>
    </citation>
    <scope>NUCLEOTIDE SEQUENCE [LARGE SCALE GENOMIC DNA]</scope>
</reference>
<dbReference type="GO" id="GO:0043190">
    <property type="term" value="C:ATP-binding cassette (ABC) transporter complex"/>
    <property type="evidence" value="ECO:0007669"/>
    <property type="project" value="InterPro"/>
</dbReference>
<protein>
    <recommendedName>
        <fullName evidence="5">Transport permease protein</fullName>
    </recommendedName>
</protein>
<keyword evidence="5" id="KW-0813">Transport</keyword>
<accession>A0A1F4UP97</accession>
<dbReference type="InterPro" id="IPR013525">
    <property type="entry name" value="ABC2_TM"/>
</dbReference>
<evidence type="ECO:0000313" key="7">
    <source>
        <dbReference type="EMBL" id="OGC46749.1"/>
    </source>
</evidence>
<keyword evidence="3 5" id="KW-1133">Transmembrane helix</keyword>
<feature type="transmembrane region" description="Helical" evidence="5">
    <location>
        <begin position="25"/>
        <end position="45"/>
    </location>
</feature>
<feature type="domain" description="ABC transmembrane type-2" evidence="6">
    <location>
        <begin position="25"/>
        <end position="257"/>
    </location>
</feature>
<comment type="subcellular location">
    <subcellularLocation>
        <location evidence="5">Cell membrane</location>
        <topology evidence="5">Multi-pass membrane protein</topology>
    </subcellularLocation>
    <subcellularLocation>
        <location evidence="1">Membrane</location>
        <topology evidence="1">Multi-pass membrane protein</topology>
    </subcellularLocation>
</comment>
<dbReference type="GO" id="GO:0140359">
    <property type="term" value="F:ABC-type transporter activity"/>
    <property type="evidence" value="ECO:0007669"/>
    <property type="project" value="InterPro"/>
</dbReference>
<feature type="transmembrane region" description="Helical" evidence="5">
    <location>
        <begin position="57"/>
        <end position="82"/>
    </location>
</feature>
<evidence type="ECO:0000313" key="8">
    <source>
        <dbReference type="Proteomes" id="UP000176444"/>
    </source>
</evidence>
<organism evidence="7 8">
    <name type="scientific">candidate division WWE3 bacterium RIFCSPHIGHO2_01_FULL_35_17</name>
    <dbReference type="NCBI Taxonomy" id="1802614"/>
    <lineage>
        <taxon>Bacteria</taxon>
        <taxon>Katanobacteria</taxon>
    </lineage>
</organism>
<evidence type="ECO:0000256" key="5">
    <source>
        <dbReference type="RuleBase" id="RU361157"/>
    </source>
</evidence>
<dbReference type="PRINTS" id="PR00164">
    <property type="entry name" value="ABC2TRNSPORT"/>
</dbReference>
<dbReference type="InterPro" id="IPR047817">
    <property type="entry name" value="ABC2_TM_bact-type"/>
</dbReference>
<evidence type="ECO:0000256" key="4">
    <source>
        <dbReference type="ARBA" id="ARBA00023136"/>
    </source>
</evidence>
<feature type="transmembrane region" description="Helical" evidence="5">
    <location>
        <begin position="103"/>
        <end position="129"/>
    </location>
</feature>
<evidence type="ECO:0000256" key="2">
    <source>
        <dbReference type="ARBA" id="ARBA00022692"/>
    </source>
</evidence>
<feature type="transmembrane region" description="Helical" evidence="5">
    <location>
        <begin position="233"/>
        <end position="255"/>
    </location>
</feature>
<dbReference type="EMBL" id="MEUX01000030">
    <property type="protein sequence ID" value="OGC46749.1"/>
    <property type="molecule type" value="Genomic_DNA"/>
</dbReference>
<dbReference type="PANTHER" id="PTHR43229">
    <property type="entry name" value="NODULATION PROTEIN J"/>
    <property type="match status" value="1"/>
</dbReference>
<keyword evidence="4 5" id="KW-0472">Membrane</keyword>
<dbReference type="PANTHER" id="PTHR43229:SF2">
    <property type="entry name" value="NODULATION PROTEIN J"/>
    <property type="match status" value="1"/>
</dbReference>
<proteinExistence type="inferred from homology"/>
<keyword evidence="2 5" id="KW-0812">Transmembrane</keyword>
<dbReference type="PIRSF" id="PIRSF006648">
    <property type="entry name" value="DrrB"/>
    <property type="match status" value="1"/>
</dbReference>
<dbReference type="Proteomes" id="UP000176444">
    <property type="component" value="Unassembled WGS sequence"/>
</dbReference>
<name>A0A1F4UP97_UNCKA</name>
<comment type="similarity">
    <text evidence="5">Belongs to the ABC-2 integral membrane protein family.</text>
</comment>
<dbReference type="Pfam" id="PF01061">
    <property type="entry name" value="ABC2_membrane"/>
    <property type="match status" value="1"/>
</dbReference>
<dbReference type="AlphaFoldDB" id="A0A1F4UP97"/>
<gene>
    <name evidence="7" type="ORF">A2713_01065</name>
</gene>
<feature type="transmembrane region" description="Helical" evidence="5">
    <location>
        <begin position="135"/>
        <end position="160"/>
    </location>
</feature>